<evidence type="ECO:0008006" key="3">
    <source>
        <dbReference type="Google" id="ProtNLM"/>
    </source>
</evidence>
<dbReference type="EMBL" id="LTBC01000002">
    <property type="protein sequence ID" value="KYH32882.1"/>
    <property type="molecule type" value="Genomic_DNA"/>
</dbReference>
<keyword evidence="2" id="KW-1185">Reference proteome</keyword>
<protein>
    <recommendedName>
        <fullName evidence="3">DUF2383 domain-containing protein</fullName>
    </recommendedName>
</protein>
<organism evidence="1 2">
    <name type="scientific">Moorella mulderi DSM 14980</name>
    <dbReference type="NCBI Taxonomy" id="1122241"/>
    <lineage>
        <taxon>Bacteria</taxon>
        <taxon>Bacillati</taxon>
        <taxon>Bacillota</taxon>
        <taxon>Clostridia</taxon>
        <taxon>Neomoorellales</taxon>
        <taxon>Neomoorellaceae</taxon>
        <taxon>Neomoorella</taxon>
    </lineage>
</organism>
<dbReference type="OrthoDB" id="1808616at2"/>
<gene>
    <name evidence="1" type="ORF">MOMUL_06600</name>
</gene>
<dbReference type="PATRIC" id="fig|1122241.3.peg.696"/>
<dbReference type="RefSeq" id="WP_054935627.1">
    <property type="nucleotide sequence ID" value="NZ_LTBC01000002.1"/>
</dbReference>
<proteinExistence type="predicted"/>
<reference evidence="1 2" key="1">
    <citation type="submission" date="2016-02" db="EMBL/GenBank/DDBJ databases">
        <title>Genome sequence of Moorella mulderi DSM 14980.</title>
        <authorList>
            <person name="Poehlein A."/>
            <person name="Daniel R."/>
        </authorList>
    </citation>
    <scope>NUCLEOTIDE SEQUENCE [LARGE SCALE GENOMIC DNA]</scope>
    <source>
        <strain evidence="1 2">DSM 14980</strain>
    </source>
</reference>
<dbReference type="Proteomes" id="UP000075670">
    <property type="component" value="Unassembled WGS sequence"/>
</dbReference>
<evidence type="ECO:0000313" key="1">
    <source>
        <dbReference type="EMBL" id="KYH32882.1"/>
    </source>
</evidence>
<dbReference type="AlphaFoldDB" id="A0A151AZA7"/>
<comment type="caution">
    <text evidence="1">The sequence shown here is derived from an EMBL/GenBank/DDBJ whole genome shotgun (WGS) entry which is preliminary data.</text>
</comment>
<evidence type="ECO:0000313" key="2">
    <source>
        <dbReference type="Proteomes" id="UP000075670"/>
    </source>
</evidence>
<name>A0A151AZA7_9FIRM</name>
<accession>A0A151AZA7</accession>
<sequence length="77" mass="9077">MSCSSLRHRFEEERVRGISFQRAMDIYREVEGSVAAHKVELEELRRTNADPSRINHLQEHINDGEKLLQEIKSLHLH</sequence>